<accession>A0A5C3ESA7</accession>
<name>A0A5C3ESA7_9BASI</name>
<evidence type="ECO:0000313" key="2">
    <source>
        <dbReference type="Proteomes" id="UP000323386"/>
    </source>
</evidence>
<gene>
    <name evidence="1" type="ORF">PSFLO_00211</name>
</gene>
<sequence length="128" mass="13945">MASRAQLCSPFPDSQTTSVHRVRALLPTVSYRDGDIDVQAQLRLRLVQAAQPMDARILTTVPILPQGCPLHHRPEAPRATDPRGHREAPGALRSAGLCIVRPNGRRILPSSAHGAQMSEAAMILTVFR</sequence>
<organism evidence="1 2">
    <name type="scientific">Pseudozyma flocculosa</name>
    <dbReference type="NCBI Taxonomy" id="84751"/>
    <lineage>
        <taxon>Eukaryota</taxon>
        <taxon>Fungi</taxon>
        <taxon>Dikarya</taxon>
        <taxon>Basidiomycota</taxon>
        <taxon>Ustilaginomycotina</taxon>
        <taxon>Ustilaginomycetes</taxon>
        <taxon>Ustilaginales</taxon>
        <taxon>Ustilaginaceae</taxon>
        <taxon>Pseudozyma</taxon>
    </lineage>
</organism>
<reference evidence="1 2" key="1">
    <citation type="submission" date="2018-03" db="EMBL/GenBank/DDBJ databases">
        <authorList>
            <person name="Guldener U."/>
        </authorList>
    </citation>
    <scope>NUCLEOTIDE SEQUENCE [LARGE SCALE GENOMIC DNA]</scope>
    <source>
        <strain evidence="1 2">DAOM196992</strain>
    </source>
</reference>
<keyword evidence="2" id="KW-1185">Reference proteome</keyword>
<dbReference type="EMBL" id="OOIP01000001">
    <property type="protein sequence ID" value="SPO34740.1"/>
    <property type="molecule type" value="Genomic_DNA"/>
</dbReference>
<evidence type="ECO:0000313" key="1">
    <source>
        <dbReference type="EMBL" id="SPO34740.1"/>
    </source>
</evidence>
<proteinExistence type="predicted"/>
<protein>
    <submittedName>
        <fullName evidence="1">Uncharacterized protein</fullName>
    </submittedName>
</protein>
<dbReference type="AlphaFoldDB" id="A0A5C3ESA7"/>
<dbReference type="Proteomes" id="UP000323386">
    <property type="component" value="Unassembled WGS sequence"/>
</dbReference>